<gene>
    <name evidence="9" type="ORF">AV274_5701</name>
</gene>
<comment type="caution">
    <text evidence="9">The sequence shown here is derived from an EMBL/GenBank/DDBJ whole genome shotgun (WGS) entry which is preliminary data.</text>
</comment>
<evidence type="ECO:0000256" key="4">
    <source>
        <dbReference type="PROSITE-ProRule" id="PRU00146"/>
    </source>
</evidence>
<evidence type="ECO:0000259" key="8">
    <source>
        <dbReference type="PROSITE" id="PS50016"/>
    </source>
</evidence>
<evidence type="ECO:0000256" key="7">
    <source>
        <dbReference type="SAM" id="MobiDB-lite"/>
    </source>
</evidence>
<dbReference type="EMBL" id="LXWW01000531">
    <property type="protein sequence ID" value="OAO12604.1"/>
    <property type="molecule type" value="Genomic_DNA"/>
</dbReference>
<dbReference type="InterPro" id="IPR019786">
    <property type="entry name" value="Zinc_finger_PHD-type_CS"/>
</dbReference>
<dbReference type="OrthoDB" id="198567at2759"/>
<dbReference type="GO" id="GO:1990414">
    <property type="term" value="P:replication-born double-strand break repair via sister chromatid exchange"/>
    <property type="evidence" value="ECO:0007669"/>
    <property type="project" value="TreeGrafter"/>
</dbReference>
<name>A0A196S9D8_BLAHN</name>
<evidence type="ECO:0000256" key="2">
    <source>
        <dbReference type="ARBA" id="ARBA00022771"/>
    </source>
</evidence>
<keyword evidence="6" id="KW-0175">Coiled coil</keyword>
<dbReference type="GO" id="GO:0008270">
    <property type="term" value="F:zinc ion binding"/>
    <property type="evidence" value="ECO:0007669"/>
    <property type="project" value="UniProtKB-KW"/>
</dbReference>
<dbReference type="SUPFAM" id="SSF48371">
    <property type="entry name" value="ARM repeat"/>
    <property type="match status" value="1"/>
</dbReference>
<protein>
    <recommendedName>
        <fullName evidence="5">Sister chromatid cohesion protein</fullName>
    </recommendedName>
</protein>
<keyword evidence="5" id="KW-0539">Nucleus</keyword>
<dbReference type="PANTHER" id="PTHR21704">
    <property type="entry name" value="NIPPED-B-LIKE PROTEIN DELANGIN SCC2-RELATED"/>
    <property type="match status" value="1"/>
</dbReference>
<feature type="compositionally biased region" description="Basic and acidic residues" evidence="7">
    <location>
        <begin position="813"/>
        <end position="825"/>
    </location>
</feature>
<organism evidence="9 10">
    <name type="scientific">Blastocystis sp. subtype 1 (strain ATCC 50177 / NandII)</name>
    <dbReference type="NCBI Taxonomy" id="478820"/>
    <lineage>
        <taxon>Eukaryota</taxon>
        <taxon>Sar</taxon>
        <taxon>Stramenopiles</taxon>
        <taxon>Bigyra</taxon>
        <taxon>Opalozoa</taxon>
        <taxon>Opalinata</taxon>
        <taxon>Blastocystidae</taxon>
        <taxon>Blastocystis</taxon>
    </lineage>
</organism>
<feature type="domain" description="PHD-type" evidence="8">
    <location>
        <begin position="516"/>
        <end position="567"/>
    </location>
</feature>
<keyword evidence="1" id="KW-0479">Metal-binding</keyword>
<comment type="similarity">
    <text evidence="5">Belongs to the SCC2/Nipped-B family.</text>
</comment>
<feature type="region of interest" description="Disordered" evidence="7">
    <location>
        <begin position="1"/>
        <end position="111"/>
    </location>
</feature>
<dbReference type="Pfam" id="PF00628">
    <property type="entry name" value="PHD"/>
    <property type="match status" value="1"/>
</dbReference>
<dbReference type="GO" id="GO:0034087">
    <property type="term" value="P:establishment of mitotic sister chromatid cohesion"/>
    <property type="evidence" value="ECO:0007669"/>
    <property type="project" value="TreeGrafter"/>
</dbReference>
<keyword evidence="10" id="KW-1185">Reference proteome</keyword>
<keyword evidence="5" id="KW-0677">Repeat</keyword>
<dbReference type="Proteomes" id="UP000078348">
    <property type="component" value="Unassembled WGS sequence"/>
</dbReference>
<dbReference type="InterPro" id="IPR019787">
    <property type="entry name" value="Znf_PHD-finger"/>
</dbReference>
<feature type="compositionally biased region" description="Polar residues" evidence="7">
    <location>
        <begin position="793"/>
        <end position="809"/>
    </location>
</feature>
<reference evidence="9 10" key="1">
    <citation type="submission" date="2016-05" db="EMBL/GenBank/DDBJ databases">
        <title>Nuclear genome of Blastocystis sp. subtype 1 NandII.</title>
        <authorList>
            <person name="Gentekaki E."/>
            <person name="Curtis B."/>
            <person name="Stairs C."/>
            <person name="Eme L."/>
            <person name="Herman E."/>
            <person name="Klimes V."/>
            <person name="Arias M.C."/>
            <person name="Elias M."/>
            <person name="Hilliou F."/>
            <person name="Klute M."/>
            <person name="Malik S.-B."/>
            <person name="Pightling A."/>
            <person name="Rachubinski R."/>
            <person name="Salas D."/>
            <person name="Schlacht A."/>
            <person name="Suga H."/>
            <person name="Archibald J."/>
            <person name="Ball S.G."/>
            <person name="Clark G."/>
            <person name="Dacks J."/>
            <person name="Van Der Giezen M."/>
            <person name="Tsaousis A."/>
            <person name="Roger A."/>
        </authorList>
    </citation>
    <scope>NUCLEOTIDE SEQUENCE [LARGE SCALE GENOMIC DNA]</scope>
    <source>
        <strain evidence="10">ATCC 50177 / NandII</strain>
    </source>
</reference>
<dbReference type="PROSITE" id="PS50016">
    <property type="entry name" value="ZF_PHD_2"/>
    <property type="match status" value="1"/>
</dbReference>
<dbReference type="GO" id="GO:0003682">
    <property type="term" value="F:chromatin binding"/>
    <property type="evidence" value="ECO:0007669"/>
    <property type="project" value="TreeGrafter"/>
</dbReference>
<sequence length="1525" mass="169076">MSAPIPNGESVNQQLHDAGSLPSTPVRPKRPKNGIEAASPLVQLHPASPTKRGAPIPVQWSPLSSKKKKIDPLASLSTPTKKDSPPFLSTPTRDRAPPLPQPPVTEDATENATTAVPCIWKQFASDMQAWMENDASKMLLERLKEDIHEATENAVLSTESVNDCVSFLNVVISFLKRCTTQKQQTDGYNFCFLLIQLFFTLINANQEKKLLFLEELLIAIASFLRSAIQRELEVIGEIYHESEIATTMEQFNQLLRQSSLPQSLLFYLDDMAWYFLRNQAPSNSILYNETFQLRNRIFVSSEPMHNSMLLSLLDDVSETMALTKKRCASFPATIEECKQVLKTGAHELLVVTRELLWFNQLRFTMDSKSITSALQKSGCAAFDLTNKEATCFLTLLLNRCSADDNETGNEMCALLRAIYYDILLASLDAQWPVALLLLQIANRLFATHLQSIPDKSVRTISRGTHRLLKLIVELATTYILFAQGVSSFKSETPLSETPSEERETKPLAIEGMEHERLGCLCGDPHMKEGTFLVCCDRCALWFHADCIGLAEQPGDAELWLCPFCTAAQQQQDEDATKGAWGLELNFLAQRACWEQRAPRDDANVWRGGRSALLFLFAETAAQQPKPKASGPWLRAQLACPSLVKLHQLRIPTLPAIFSLHLANIQHSPPLAYAALFFSLFLRSLDTSVVRIQGYFYTALESLLSTQTHLFLKHSVLAAMNRGMSSSYISVREKNMKLLLSAVATYPRLLLHYYRVIAHGLVDRGVSVRRVSAQLMEQLMKRLADETPEGNEVVASQETSTSETAKANETNADETTKGETPTDKLEGKERLLLSSLQLALQCLLKEGDSAVRTALLNGVVAVLCDCPRTSGGFARLAVASRVVVAELDGAEDATLTEALRGQLERGRRKQVASLVQWLCDARLSEEATLTDTLTICGLFTRVAPGLLTPHIPSLQLTLEAVLHRSAANPQQRQLLLCHAGLLLDLIKSLVVFAHVTPSVQQLCDNLVSITAQATAVSLVEKATECICCQVLHDNSTLFSLLNRSVAVLQTPLPTIAGIEGIRRICSIVVLGVISRDYDFDQHAPEDEMAGRITAENFAETTSILHNLLERELRTPHQGALNRSYFCQLLRCTFRVHYHSISTLSPSFLTTFASALGSASSDVALIASQTVVEFLQNIPRLIAESTHDDGKRLSELLYTVPRFAALPDIMKKLKGAIILNLGHAVNAIRFASLEILLLTIKQGLEYPVDCIQKVVALLLDPTGDIRHLALSLCAYINSHFHSVFLPRVAPAMIAAALSTPALSTVSPFPLCELYSLLSAPCSSKSIQECRTVTDALITEVFRNNGKNLEEILFFSRFLSSCAYACLEEVLNVIQSINAIVYLLVNQSESYIIDLVGGQDNYEMRSFSGIHGKWSFICQEPRFESSVLKIICSILMLMIKKHLKSQYQITSMEIARASLMVDEQGINRRDVTVNAGEVKEMNVANALKKIPSSERELIALVKLFQAFAFDDPVENVDEKEAVGRRKSR</sequence>
<dbReference type="SUPFAM" id="SSF57903">
    <property type="entry name" value="FYVE/PHD zinc finger"/>
    <property type="match status" value="1"/>
</dbReference>
<evidence type="ECO:0000256" key="5">
    <source>
        <dbReference type="RuleBase" id="RU364107"/>
    </source>
</evidence>
<dbReference type="SMART" id="SM00249">
    <property type="entry name" value="PHD"/>
    <property type="match status" value="1"/>
</dbReference>
<dbReference type="PROSITE" id="PS01359">
    <property type="entry name" value="ZF_PHD_1"/>
    <property type="match status" value="1"/>
</dbReference>
<dbReference type="GO" id="GO:0090694">
    <property type="term" value="C:Scc2-Scc4 cohesin loading complex"/>
    <property type="evidence" value="ECO:0007669"/>
    <property type="project" value="TreeGrafter"/>
</dbReference>
<evidence type="ECO:0000256" key="1">
    <source>
        <dbReference type="ARBA" id="ARBA00022723"/>
    </source>
</evidence>
<dbReference type="Pfam" id="PF12830">
    <property type="entry name" value="Nipped-B_C"/>
    <property type="match status" value="1"/>
</dbReference>
<dbReference type="GO" id="GO:0010468">
    <property type="term" value="P:regulation of gene expression"/>
    <property type="evidence" value="ECO:0007669"/>
    <property type="project" value="InterPro"/>
</dbReference>
<accession>A0A196S9D8</accession>
<dbReference type="GO" id="GO:0140588">
    <property type="term" value="P:chromatin looping"/>
    <property type="evidence" value="ECO:0007669"/>
    <property type="project" value="InterPro"/>
</dbReference>
<dbReference type="InterPro" id="IPR033031">
    <property type="entry name" value="Scc2/Nipped-B"/>
</dbReference>
<feature type="coiled-coil region" evidence="6">
    <location>
        <begin position="133"/>
        <end position="160"/>
    </location>
</feature>
<feature type="region of interest" description="Disordered" evidence="7">
    <location>
        <begin position="785"/>
        <end position="825"/>
    </location>
</feature>
<evidence type="ECO:0000313" key="10">
    <source>
        <dbReference type="Proteomes" id="UP000078348"/>
    </source>
</evidence>
<evidence type="ECO:0000256" key="6">
    <source>
        <dbReference type="SAM" id="Coils"/>
    </source>
</evidence>
<comment type="subcellular location">
    <subcellularLocation>
        <location evidence="5">Nucleus</location>
    </subcellularLocation>
</comment>
<evidence type="ECO:0000256" key="3">
    <source>
        <dbReference type="ARBA" id="ARBA00022833"/>
    </source>
</evidence>
<dbReference type="GO" id="GO:0071169">
    <property type="term" value="P:establishment of protein localization to chromatin"/>
    <property type="evidence" value="ECO:0007669"/>
    <property type="project" value="TreeGrafter"/>
</dbReference>
<keyword evidence="5" id="KW-0131">Cell cycle</keyword>
<dbReference type="InterPro" id="IPR001965">
    <property type="entry name" value="Znf_PHD"/>
</dbReference>
<dbReference type="Gene3D" id="3.30.40.10">
    <property type="entry name" value="Zinc/RING finger domain, C3HC4 (zinc finger)"/>
    <property type="match status" value="1"/>
</dbReference>
<keyword evidence="2 4" id="KW-0863">Zinc-finger</keyword>
<dbReference type="InterPro" id="IPR013083">
    <property type="entry name" value="Znf_RING/FYVE/PHD"/>
</dbReference>
<proteinExistence type="inferred from homology"/>
<dbReference type="GO" id="GO:0061775">
    <property type="term" value="F:cohesin loader activity"/>
    <property type="evidence" value="ECO:0007669"/>
    <property type="project" value="InterPro"/>
</dbReference>
<keyword evidence="3" id="KW-0862">Zinc</keyword>
<dbReference type="InterPro" id="IPR011011">
    <property type="entry name" value="Znf_FYVE_PHD"/>
</dbReference>
<dbReference type="InterPro" id="IPR024986">
    <property type="entry name" value="Nipped-B_C"/>
</dbReference>
<dbReference type="PANTHER" id="PTHR21704:SF18">
    <property type="entry name" value="NIPPED-B-LIKE PROTEIN"/>
    <property type="match status" value="1"/>
</dbReference>
<evidence type="ECO:0000313" key="9">
    <source>
        <dbReference type="EMBL" id="OAO12604.1"/>
    </source>
</evidence>
<dbReference type="InterPro" id="IPR016024">
    <property type="entry name" value="ARM-type_fold"/>
</dbReference>
<dbReference type="STRING" id="478820.A0A196S9D8"/>